<proteinExistence type="predicted"/>
<evidence type="ECO:0000313" key="3">
    <source>
        <dbReference type="Proteomes" id="UP001492380"/>
    </source>
</evidence>
<comment type="caution">
    <text evidence="2">The sequence shown here is derived from an EMBL/GenBank/DDBJ whole genome shotgun (WGS) entry which is preliminary data.</text>
</comment>
<keyword evidence="1" id="KW-0472">Membrane</keyword>
<evidence type="ECO:0008006" key="4">
    <source>
        <dbReference type="Google" id="ProtNLM"/>
    </source>
</evidence>
<keyword evidence="1" id="KW-1133">Transmembrane helix</keyword>
<sequence length="78" mass="9053">MGWLWECPPWGLQAKQGCRRLQQILIVSIFFFIFLRATIAERIHSRPPTEAGCHDGVMMGVSHQQQETKHSRVGTYRE</sequence>
<gene>
    <name evidence="2" type="ORF">HDK90DRAFT_490912</name>
</gene>
<evidence type="ECO:0000256" key="1">
    <source>
        <dbReference type="SAM" id="Phobius"/>
    </source>
</evidence>
<accession>A0ABR1YHS0</accession>
<feature type="transmembrane region" description="Helical" evidence="1">
    <location>
        <begin position="20"/>
        <end position="39"/>
    </location>
</feature>
<protein>
    <recommendedName>
        <fullName evidence="4">Secreted protein</fullName>
    </recommendedName>
</protein>
<name>A0ABR1YHS0_9PEZI</name>
<evidence type="ECO:0000313" key="2">
    <source>
        <dbReference type="EMBL" id="KAK8230455.1"/>
    </source>
</evidence>
<dbReference type="Proteomes" id="UP001492380">
    <property type="component" value="Unassembled WGS sequence"/>
</dbReference>
<reference evidence="2 3" key="1">
    <citation type="submission" date="2024-04" db="EMBL/GenBank/DDBJ databases">
        <title>Phyllosticta paracitricarpa is synonymous to the EU quarantine fungus P. citricarpa based on phylogenomic analyses.</title>
        <authorList>
            <consortium name="Lawrence Berkeley National Laboratory"/>
            <person name="Van Ingen-Buijs V.A."/>
            <person name="Van Westerhoven A.C."/>
            <person name="Haridas S."/>
            <person name="Skiadas P."/>
            <person name="Martin F."/>
            <person name="Groenewald J.Z."/>
            <person name="Crous P.W."/>
            <person name="Seidl M.F."/>
        </authorList>
    </citation>
    <scope>NUCLEOTIDE SEQUENCE [LARGE SCALE GENOMIC DNA]</scope>
    <source>
        <strain evidence="2 3">CBS 123374</strain>
    </source>
</reference>
<dbReference type="EMBL" id="JBBWRZ010000008">
    <property type="protein sequence ID" value="KAK8230455.1"/>
    <property type="molecule type" value="Genomic_DNA"/>
</dbReference>
<keyword evidence="3" id="KW-1185">Reference proteome</keyword>
<keyword evidence="1" id="KW-0812">Transmembrane</keyword>
<organism evidence="2 3">
    <name type="scientific">Phyllosticta capitalensis</name>
    <dbReference type="NCBI Taxonomy" id="121624"/>
    <lineage>
        <taxon>Eukaryota</taxon>
        <taxon>Fungi</taxon>
        <taxon>Dikarya</taxon>
        <taxon>Ascomycota</taxon>
        <taxon>Pezizomycotina</taxon>
        <taxon>Dothideomycetes</taxon>
        <taxon>Dothideomycetes incertae sedis</taxon>
        <taxon>Botryosphaeriales</taxon>
        <taxon>Phyllostictaceae</taxon>
        <taxon>Phyllosticta</taxon>
    </lineage>
</organism>